<keyword evidence="4 9" id="KW-0547">Nucleotide-binding</keyword>
<evidence type="ECO:0000256" key="1">
    <source>
        <dbReference type="ARBA" id="ARBA00012513"/>
    </source>
</evidence>
<evidence type="ECO:0000259" key="12">
    <source>
        <dbReference type="PROSITE" id="PS50011"/>
    </source>
</evidence>
<feature type="coiled-coil region" evidence="10">
    <location>
        <begin position="358"/>
        <end position="413"/>
    </location>
</feature>
<keyword evidence="3" id="KW-0808">Transferase</keyword>
<keyword evidence="2" id="KW-0723">Serine/threonine-protein kinase</keyword>
<dbReference type="SUPFAM" id="SSF56112">
    <property type="entry name" value="Protein kinase-like (PK-like)"/>
    <property type="match status" value="1"/>
</dbReference>
<dbReference type="PROSITE" id="PS00107">
    <property type="entry name" value="PROTEIN_KINASE_ATP"/>
    <property type="match status" value="1"/>
</dbReference>
<organism evidence="13 14">
    <name type="scientific">Cryptococcus tetragattii IND107</name>
    <dbReference type="NCBI Taxonomy" id="1296105"/>
    <lineage>
        <taxon>Eukaryota</taxon>
        <taxon>Fungi</taxon>
        <taxon>Dikarya</taxon>
        <taxon>Basidiomycota</taxon>
        <taxon>Agaricomycotina</taxon>
        <taxon>Tremellomycetes</taxon>
        <taxon>Tremellales</taxon>
        <taxon>Cryptococcaceae</taxon>
        <taxon>Cryptococcus</taxon>
        <taxon>Cryptococcus gattii species complex</taxon>
    </lineage>
</organism>
<dbReference type="Pfam" id="PF00069">
    <property type="entry name" value="Pkinase"/>
    <property type="match status" value="2"/>
</dbReference>
<dbReference type="Proteomes" id="UP000054399">
    <property type="component" value="Unassembled WGS sequence"/>
</dbReference>
<comment type="caution">
    <text evidence="13">The sequence shown here is derived from an EMBL/GenBank/DDBJ whole genome shotgun (WGS) entry which is preliminary data.</text>
</comment>
<feature type="binding site" evidence="9">
    <location>
        <position position="54"/>
    </location>
    <ligand>
        <name>ATP</name>
        <dbReference type="ChEBI" id="CHEBI:30616"/>
    </ligand>
</feature>
<dbReference type="GeneID" id="91991801"/>
<evidence type="ECO:0000256" key="11">
    <source>
        <dbReference type="SAM" id="MobiDB-lite"/>
    </source>
</evidence>
<dbReference type="PANTHER" id="PTHR44899">
    <property type="entry name" value="CAMK FAMILY PROTEIN KINASE"/>
    <property type="match status" value="1"/>
</dbReference>
<evidence type="ECO:0000256" key="10">
    <source>
        <dbReference type="SAM" id="Coils"/>
    </source>
</evidence>
<dbReference type="InterPro" id="IPR000719">
    <property type="entry name" value="Prot_kinase_dom"/>
</dbReference>
<evidence type="ECO:0000313" key="13">
    <source>
        <dbReference type="EMBL" id="KAL0245809.1"/>
    </source>
</evidence>
<keyword evidence="14" id="KW-1185">Reference proteome</keyword>
<evidence type="ECO:0000256" key="6">
    <source>
        <dbReference type="ARBA" id="ARBA00022840"/>
    </source>
</evidence>
<keyword evidence="6 9" id="KW-0067">ATP-binding</keyword>
<keyword evidence="10" id="KW-0175">Coiled coil</keyword>
<reference evidence="13 14" key="2">
    <citation type="submission" date="2024-01" db="EMBL/GenBank/DDBJ databases">
        <title>Comparative genomics of Cryptococcus and Kwoniella reveals pathogenesis evolution and contrasting modes of karyotype evolution via chromosome fusion or intercentromeric recombination.</title>
        <authorList>
            <person name="Coelho M.A."/>
            <person name="David-Palma M."/>
            <person name="Shea T."/>
            <person name="Bowers K."/>
            <person name="Mcginley-Smith S."/>
            <person name="Mohammad A.W."/>
            <person name="Gnirke A."/>
            <person name="Yurkov A.M."/>
            <person name="Nowrousian M."/>
            <person name="Sun S."/>
            <person name="Cuomo C.A."/>
            <person name="Heitman J."/>
        </authorList>
    </citation>
    <scope>NUCLEOTIDE SEQUENCE [LARGE SCALE GENOMIC DNA]</scope>
    <source>
        <strain evidence="13 14">IND107</strain>
    </source>
</reference>
<evidence type="ECO:0000256" key="7">
    <source>
        <dbReference type="ARBA" id="ARBA00047899"/>
    </source>
</evidence>
<dbReference type="InterPro" id="IPR008271">
    <property type="entry name" value="Ser/Thr_kinase_AS"/>
</dbReference>
<gene>
    <name evidence="13" type="ORF">I308_104945</name>
</gene>
<evidence type="ECO:0000256" key="4">
    <source>
        <dbReference type="ARBA" id="ARBA00022741"/>
    </source>
</evidence>
<dbReference type="RefSeq" id="XP_066612893.1">
    <property type="nucleotide sequence ID" value="XM_066759406.1"/>
</dbReference>
<feature type="compositionally biased region" description="Polar residues" evidence="11">
    <location>
        <begin position="588"/>
        <end position="602"/>
    </location>
</feature>
<evidence type="ECO:0000313" key="14">
    <source>
        <dbReference type="Proteomes" id="UP000054399"/>
    </source>
</evidence>
<dbReference type="PROSITE" id="PS50011">
    <property type="entry name" value="PROTEIN_KINASE_DOM"/>
    <property type="match status" value="1"/>
</dbReference>
<proteinExistence type="predicted"/>
<dbReference type="EC" id="2.7.11.1" evidence="1"/>
<dbReference type="CDD" id="cd08217">
    <property type="entry name" value="STKc_Nek2"/>
    <property type="match status" value="1"/>
</dbReference>
<evidence type="ECO:0000256" key="2">
    <source>
        <dbReference type="ARBA" id="ARBA00022527"/>
    </source>
</evidence>
<dbReference type="Gene3D" id="3.30.200.20">
    <property type="entry name" value="Phosphorylase Kinase, domain 1"/>
    <property type="match status" value="1"/>
</dbReference>
<keyword evidence="5" id="KW-0418">Kinase</keyword>
<evidence type="ECO:0000256" key="5">
    <source>
        <dbReference type="ARBA" id="ARBA00022777"/>
    </source>
</evidence>
<dbReference type="Gene3D" id="1.10.510.10">
    <property type="entry name" value="Transferase(Phosphotransferase) domain 1"/>
    <property type="match status" value="1"/>
</dbReference>
<dbReference type="InterPro" id="IPR011009">
    <property type="entry name" value="Kinase-like_dom_sf"/>
</dbReference>
<sequence length="730" mass="80346">MAAPRRSAGVTSSSGYADVAELEKYKLVSNIGKGSFGVISKVQRVSDGKEFALKQLDYSKMTEKDRKQILAEVAILDSLKHRNIVQLIQKIKDPKNERIYIVMEYCTSGDLGTLIRRAQRNKSSIPEDKIWNIFLQIVLALHHCHWPAERSVNSGGRQSVVAPSTDAGGARYQVLHRDLKPENVFLSDEFVKLGDFGLSKEMGTASFTSTYVGTPLYMPPEILAENRYDTKSDIWSLGCLVYEMCALHSPFSAAQTQPELITMVKSGKIPPLPARYSPALRSAIKAMLTLNPTKRPSTKDLLEMSEMKLHRKLFTVQNQTSLLFAKRDELKQFEDQIRARAVALDEREKELAGREASLQAREDLCENREEEAKETQRKLNQAAESLRGQWGRFREEKEQWEKYREQEEKAKETAFGVTDLPDEKCQFHTGVTGIARPPLAERNTAPASPVSRFTRTCLDTPSKIPLATAAASPAPLEARFGISHLQPRPATPLRRAATKSMGNLAGVARAQAAQEWTGVTQSTPAKQLSFPIRQQRTSIGSPSELQSVYCEDVSMISAIPSPWVSRPRKSSVAPSIVTGQQEDPDSGESFSTANSRPTSLAPTQIPAPTFTYREAATPAKWSLDDPDLPSPFIRRPNSMPIQPQAASFPPSSNLAEMRQPLGSINPQPTINGPSATLGGPVTKKIPSRSGNLHQHVLKVNAARVSGEGIVLSAAPVSVVRGRTGNRIGGH</sequence>
<comment type="catalytic activity">
    <reaction evidence="8">
        <text>L-seryl-[protein] + ATP = O-phospho-L-seryl-[protein] + ADP + H(+)</text>
        <dbReference type="Rhea" id="RHEA:17989"/>
        <dbReference type="Rhea" id="RHEA-COMP:9863"/>
        <dbReference type="Rhea" id="RHEA-COMP:11604"/>
        <dbReference type="ChEBI" id="CHEBI:15378"/>
        <dbReference type="ChEBI" id="CHEBI:29999"/>
        <dbReference type="ChEBI" id="CHEBI:30616"/>
        <dbReference type="ChEBI" id="CHEBI:83421"/>
        <dbReference type="ChEBI" id="CHEBI:456216"/>
        <dbReference type="EC" id="2.7.11.1"/>
    </reaction>
</comment>
<dbReference type="InterPro" id="IPR051131">
    <property type="entry name" value="NEK_Ser/Thr_kinase_NIMA"/>
</dbReference>
<evidence type="ECO:0000256" key="9">
    <source>
        <dbReference type="PROSITE-ProRule" id="PRU10141"/>
    </source>
</evidence>
<dbReference type="PANTHER" id="PTHR44899:SF3">
    <property type="entry name" value="SERINE_THREONINE-PROTEIN KINASE NEK1"/>
    <property type="match status" value="1"/>
</dbReference>
<evidence type="ECO:0000256" key="8">
    <source>
        <dbReference type="ARBA" id="ARBA00048679"/>
    </source>
</evidence>
<reference evidence="14" key="1">
    <citation type="submission" date="2015-01" db="EMBL/GenBank/DDBJ databases">
        <title>The Genome Sequence of Cryptococcus gattii MMRL2647.</title>
        <authorList>
            <consortium name="The Broad Institute Genomics Platform"/>
            <person name="Cuomo C."/>
            <person name="Litvintseva A."/>
            <person name="Chen Y."/>
            <person name="Heitman J."/>
            <person name="Sun S."/>
            <person name="Springer D."/>
            <person name="Dromer F."/>
            <person name="Young S."/>
            <person name="Zeng Q."/>
            <person name="Gargeya S."/>
            <person name="Abouelleil A."/>
            <person name="Alvarado L."/>
            <person name="Chapman S.B."/>
            <person name="Gainer-Dewar J."/>
            <person name="Goldberg J."/>
            <person name="Griggs A."/>
            <person name="Gujja S."/>
            <person name="Hansen M."/>
            <person name="Howarth C."/>
            <person name="Imamovic A."/>
            <person name="Larimer J."/>
            <person name="Murphy C."/>
            <person name="Naylor J."/>
            <person name="Pearson M."/>
            <person name="Priest M."/>
            <person name="Roberts A."/>
            <person name="Saif S."/>
            <person name="Shea T."/>
            <person name="Sykes S."/>
            <person name="Wortman J."/>
            <person name="Nusbaum C."/>
            <person name="Birren B."/>
        </authorList>
    </citation>
    <scope>NUCLEOTIDE SEQUENCE [LARGE SCALE GENOMIC DNA]</scope>
    <source>
        <strain evidence="14">IND107</strain>
    </source>
</reference>
<dbReference type="PROSITE" id="PS00108">
    <property type="entry name" value="PROTEIN_KINASE_ST"/>
    <property type="match status" value="1"/>
</dbReference>
<name>A0ABR3BP05_9TREE</name>
<feature type="domain" description="Protein kinase" evidence="12">
    <location>
        <begin position="25"/>
        <end position="313"/>
    </location>
</feature>
<accession>A0ABR3BP05</accession>
<protein>
    <recommendedName>
        <fullName evidence="1">non-specific serine/threonine protein kinase</fullName>
        <ecNumber evidence="1">2.7.11.1</ecNumber>
    </recommendedName>
</protein>
<dbReference type="EMBL" id="ATAM02000008">
    <property type="protein sequence ID" value="KAL0245809.1"/>
    <property type="molecule type" value="Genomic_DNA"/>
</dbReference>
<dbReference type="SMART" id="SM00220">
    <property type="entry name" value="S_TKc"/>
    <property type="match status" value="1"/>
</dbReference>
<evidence type="ECO:0000256" key="3">
    <source>
        <dbReference type="ARBA" id="ARBA00022679"/>
    </source>
</evidence>
<dbReference type="InterPro" id="IPR017441">
    <property type="entry name" value="Protein_kinase_ATP_BS"/>
</dbReference>
<comment type="catalytic activity">
    <reaction evidence="7">
        <text>L-threonyl-[protein] + ATP = O-phospho-L-threonyl-[protein] + ADP + H(+)</text>
        <dbReference type="Rhea" id="RHEA:46608"/>
        <dbReference type="Rhea" id="RHEA-COMP:11060"/>
        <dbReference type="Rhea" id="RHEA-COMP:11605"/>
        <dbReference type="ChEBI" id="CHEBI:15378"/>
        <dbReference type="ChEBI" id="CHEBI:30013"/>
        <dbReference type="ChEBI" id="CHEBI:30616"/>
        <dbReference type="ChEBI" id="CHEBI:61977"/>
        <dbReference type="ChEBI" id="CHEBI:456216"/>
        <dbReference type="EC" id="2.7.11.1"/>
    </reaction>
</comment>
<feature type="region of interest" description="Disordered" evidence="11">
    <location>
        <begin position="564"/>
        <end position="607"/>
    </location>
</feature>